<dbReference type="EMBL" id="SOCN01000001">
    <property type="protein sequence ID" value="TDV24059.1"/>
    <property type="molecule type" value="Genomic_DNA"/>
</dbReference>
<dbReference type="Proteomes" id="UP000295757">
    <property type="component" value="Unassembled WGS sequence"/>
</dbReference>
<dbReference type="RefSeq" id="WP_134109871.1">
    <property type="nucleotide sequence ID" value="NZ_SOCN01000001.1"/>
</dbReference>
<name>A0A4R7UCH1_9BACT</name>
<organism evidence="2 3">
    <name type="scientific">Mycoplasmopsis mustelae</name>
    <dbReference type="NCBI Taxonomy" id="171289"/>
    <lineage>
        <taxon>Bacteria</taxon>
        <taxon>Bacillati</taxon>
        <taxon>Mycoplasmatota</taxon>
        <taxon>Mycoplasmoidales</taxon>
        <taxon>Metamycoplasmataceae</taxon>
        <taxon>Mycoplasmopsis</taxon>
    </lineage>
</organism>
<protein>
    <recommendedName>
        <fullName evidence="4">Lipoprotein</fullName>
    </recommendedName>
</protein>
<sequence>MKLTFLKNIVCIPVLSTPFIVMSCASNETDYDDNYRDRFTEYLKLYQKDNKVKRTKSNYFLNLWTENYYEKIKIFEKGYEIFYTPDDVRNKFLNKFNLKMLTYWKNKAKDPYIKININDIFGFDIENINEKEFKTKNEEKFEEEYLNGMKINEFFINNNLILSTSWHSRYNINYDALPYLIPDIKNTPNSAELSYIKLKPNQLKMHKYVKTSSGGQSFIDSVIISKKYKINPIINDNLPRSEVIKIFKFLDKKYEVK</sequence>
<feature type="chain" id="PRO_5020892884" description="Lipoprotein" evidence="1">
    <location>
        <begin position="24"/>
        <end position="257"/>
    </location>
</feature>
<dbReference type="AlphaFoldDB" id="A0A4R7UCH1"/>
<evidence type="ECO:0000256" key="1">
    <source>
        <dbReference type="SAM" id="SignalP"/>
    </source>
</evidence>
<accession>A0A4R7UCH1</accession>
<evidence type="ECO:0000313" key="3">
    <source>
        <dbReference type="Proteomes" id="UP000295757"/>
    </source>
</evidence>
<dbReference type="PROSITE" id="PS51257">
    <property type="entry name" value="PROKAR_LIPOPROTEIN"/>
    <property type="match status" value="1"/>
</dbReference>
<gene>
    <name evidence="2" type="ORF">BCF59_0003</name>
</gene>
<proteinExistence type="predicted"/>
<reference evidence="2 3" key="1">
    <citation type="submission" date="2019-03" db="EMBL/GenBank/DDBJ databases">
        <title>Genomic Encyclopedia of Archaeal and Bacterial Type Strains, Phase II (KMG-II): from individual species to whole genera.</title>
        <authorList>
            <person name="Goeker M."/>
        </authorList>
    </citation>
    <scope>NUCLEOTIDE SEQUENCE [LARGE SCALE GENOMIC DNA]</scope>
    <source>
        <strain evidence="2 3">ATCC 35214</strain>
    </source>
</reference>
<feature type="signal peptide" evidence="1">
    <location>
        <begin position="1"/>
        <end position="23"/>
    </location>
</feature>
<evidence type="ECO:0008006" key="4">
    <source>
        <dbReference type="Google" id="ProtNLM"/>
    </source>
</evidence>
<comment type="caution">
    <text evidence="2">The sequence shown here is derived from an EMBL/GenBank/DDBJ whole genome shotgun (WGS) entry which is preliminary data.</text>
</comment>
<evidence type="ECO:0000313" key="2">
    <source>
        <dbReference type="EMBL" id="TDV24059.1"/>
    </source>
</evidence>
<keyword evidence="1" id="KW-0732">Signal</keyword>
<keyword evidence="3" id="KW-1185">Reference proteome</keyword>